<proteinExistence type="predicted"/>
<evidence type="ECO:0000313" key="2">
    <source>
        <dbReference type="EMBL" id="KAA1414571.1"/>
    </source>
</evidence>
<dbReference type="AlphaFoldDB" id="A0A5B1L1F0"/>
<organism evidence="2 3">
    <name type="scientific">Nocardioides antri</name>
    <dbReference type="NCBI Taxonomy" id="2607659"/>
    <lineage>
        <taxon>Bacteria</taxon>
        <taxon>Bacillati</taxon>
        <taxon>Actinomycetota</taxon>
        <taxon>Actinomycetes</taxon>
        <taxon>Propionibacteriales</taxon>
        <taxon>Nocardioidaceae</taxon>
        <taxon>Nocardioides</taxon>
    </lineage>
</organism>
<comment type="caution">
    <text evidence="2">The sequence shown here is derived from an EMBL/GenBank/DDBJ whole genome shotgun (WGS) entry which is preliminary data.</text>
</comment>
<accession>A0A5B1L1F0</accession>
<name>A0A5B1L1F0_9ACTN</name>
<dbReference type="InterPro" id="IPR000477">
    <property type="entry name" value="RT_dom"/>
</dbReference>
<reference evidence="2 3" key="1">
    <citation type="submission" date="2019-09" db="EMBL/GenBank/DDBJ databases">
        <title>Nocardioides panacisoli sp. nov., isolated from the soil of a ginseng field.</title>
        <authorList>
            <person name="Cho C."/>
        </authorList>
    </citation>
    <scope>NUCLEOTIDE SEQUENCE [LARGE SCALE GENOMIC DNA]</scope>
    <source>
        <strain evidence="2 3">BN140041</strain>
    </source>
</reference>
<dbReference type="EMBL" id="VUJW01000210">
    <property type="protein sequence ID" value="KAA1414571.1"/>
    <property type="molecule type" value="Genomic_DNA"/>
</dbReference>
<dbReference type="Pfam" id="PF00078">
    <property type="entry name" value="RVT_1"/>
    <property type="match status" value="1"/>
</dbReference>
<dbReference type="PROSITE" id="PS50878">
    <property type="entry name" value="RT_POL"/>
    <property type="match status" value="1"/>
</dbReference>
<keyword evidence="3" id="KW-1185">Reference proteome</keyword>
<gene>
    <name evidence="2" type="ORF">F0U47_20860</name>
</gene>
<dbReference type="PANTHER" id="PTHR33332">
    <property type="entry name" value="REVERSE TRANSCRIPTASE DOMAIN-CONTAINING PROTEIN"/>
    <property type="match status" value="1"/>
</dbReference>
<feature type="domain" description="Reverse transcriptase" evidence="1">
    <location>
        <begin position="1"/>
        <end position="98"/>
    </location>
</feature>
<evidence type="ECO:0000313" key="3">
    <source>
        <dbReference type="Proteomes" id="UP000324351"/>
    </source>
</evidence>
<dbReference type="Proteomes" id="UP000324351">
    <property type="component" value="Unassembled WGS sequence"/>
</dbReference>
<sequence>RDISKAFDKVWHNGLKYKLITKALPKFLIRILSNYLDDRTASIRMGSYVGPPFDLLSGVPQRGCLSPTLFSFYTSDLPPPSGKNEHIIYADDITQIIL</sequence>
<reference evidence="2 3" key="2">
    <citation type="submission" date="2019-09" db="EMBL/GenBank/DDBJ databases">
        <authorList>
            <person name="Jin C."/>
        </authorList>
    </citation>
    <scope>NUCLEOTIDE SEQUENCE [LARGE SCALE GENOMIC DNA]</scope>
    <source>
        <strain evidence="2 3">BN140041</strain>
    </source>
</reference>
<feature type="non-terminal residue" evidence="2">
    <location>
        <position position="98"/>
    </location>
</feature>
<protein>
    <recommendedName>
        <fullName evidence="1">Reverse transcriptase domain-containing protein</fullName>
    </recommendedName>
</protein>
<feature type="non-terminal residue" evidence="2">
    <location>
        <position position="1"/>
    </location>
</feature>
<evidence type="ECO:0000259" key="1">
    <source>
        <dbReference type="PROSITE" id="PS50878"/>
    </source>
</evidence>